<gene>
    <name evidence="4" type="ORF">SAMEA4384403_02084</name>
</gene>
<evidence type="ECO:0000256" key="1">
    <source>
        <dbReference type="SAM" id="MobiDB-lite"/>
    </source>
</evidence>
<accession>A0A240A174</accession>
<feature type="signal peptide" evidence="2">
    <location>
        <begin position="1"/>
        <end position="18"/>
    </location>
</feature>
<sequence>MKRILLSVLTIMIIAVLAACGNDKDEKENSHKEHKSEEKPQALEVKLDIPKEAKKGEEVNLKAEVTLGDKKVKDADEVMFEIAKDGDKKASTMKKVKHDKDGIYTLKYKFETPGTYNITSHVTAKDQHTMPNQDIEIK</sequence>
<dbReference type="Proteomes" id="UP000242084">
    <property type="component" value="Chromosome 1"/>
</dbReference>
<dbReference type="Gene3D" id="2.60.40.10">
    <property type="entry name" value="Immunoglobulins"/>
    <property type="match status" value="1"/>
</dbReference>
<feature type="region of interest" description="Disordered" evidence="1">
    <location>
        <begin position="24"/>
        <end position="44"/>
    </location>
</feature>
<dbReference type="EMBL" id="LT906462">
    <property type="protein sequence ID" value="SNV76738.1"/>
    <property type="molecule type" value="Genomic_DNA"/>
</dbReference>
<dbReference type="PROSITE" id="PS51257">
    <property type="entry name" value="PROKAR_LIPOPROTEIN"/>
    <property type="match status" value="1"/>
</dbReference>
<name>A0A240A174_9STAP</name>
<dbReference type="OrthoDB" id="2679563at2"/>
<reference evidence="4 5" key="1">
    <citation type="submission" date="2017-06" db="EMBL/GenBank/DDBJ databases">
        <authorList>
            <consortium name="Pathogen Informatics"/>
        </authorList>
    </citation>
    <scope>NUCLEOTIDE SEQUENCE [LARGE SCALE GENOMIC DNA]</scope>
    <source>
        <strain evidence="4 5">NCTC13839</strain>
    </source>
</reference>
<evidence type="ECO:0000313" key="5">
    <source>
        <dbReference type="Proteomes" id="UP000242084"/>
    </source>
</evidence>
<dbReference type="KEGG" id="sste:SAMEA4384403_2084"/>
<keyword evidence="5" id="KW-1185">Reference proteome</keyword>
<organism evidence="4 5">
    <name type="scientific">Mammaliicoccus stepanovicii</name>
    <dbReference type="NCBI Taxonomy" id="643214"/>
    <lineage>
        <taxon>Bacteria</taxon>
        <taxon>Bacillati</taxon>
        <taxon>Bacillota</taxon>
        <taxon>Bacilli</taxon>
        <taxon>Bacillales</taxon>
        <taxon>Staphylococcaceae</taxon>
        <taxon>Mammaliicoccus</taxon>
    </lineage>
</organism>
<dbReference type="AlphaFoldDB" id="A0A240A174"/>
<feature type="domain" description="YtkA-like" evidence="3">
    <location>
        <begin position="38"/>
        <end position="121"/>
    </location>
</feature>
<dbReference type="InterPro" id="IPR032693">
    <property type="entry name" value="YtkA-like_dom"/>
</dbReference>
<protein>
    <recommendedName>
        <fullName evidence="3">YtkA-like domain-containing protein</fullName>
    </recommendedName>
</protein>
<dbReference type="Pfam" id="PF13115">
    <property type="entry name" value="YtkA"/>
    <property type="match status" value="1"/>
</dbReference>
<proteinExistence type="predicted"/>
<evidence type="ECO:0000259" key="3">
    <source>
        <dbReference type="Pfam" id="PF13115"/>
    </source>
</evidence>
<dbReference type="RefSeq" id="WP_095089279.1">
    <property type="nucleotide sequence ID" value="NZ_BMDM01000001.1"/>
</dbReference>
<dbReference type="InterPro" id="IPR013783">
    <property type="entry name" value="Ig-like_fold"/>
</dbReference>
<keyword evidence="2" id="KW-0732">Signal</keyword>
<feature type="chain" id="PRO_5039137130" description="YtkA-like domain-containing protein" evidence="2">
    <location>
        <begin position="19"/>
        <end position="138"/>
    </location>
</feature>
<evidence type="ECO:0000256" key="2">
    <source>
        <dbReference type="SAM" id="SignalP"/>
    </source>
</evidence>
<evidence type="ECO:0000313" key="4">
    <source>
        <dbReference type="EMBL" id="SNV76738.1"/>
    </source>
</evidence>